<proteinExistence type="predicted"/>
<dbReference type="EMBL" id="JBHSCW010000010">
    <property type="protein sequence ID" value="MFC4352930.1"/>
    <property type="molecule type" value="Genomic_DNA"/>
</dbReference>
<dbReference type="InterPro" id="IPR025336">
    <property type="entry name" value="SCO4226-like"/>
</dbReference>
<dbReference type="RefSeq" id="WP_382423307.1">
    <property type="nucleotide sequence ID" value="NZ_JBHSCW010000010.1"/>
</dbReference>
<accession>A0ABV8UQX4</accession>
<organism evidence="2 3">
    <name type="scientific">Fodinicurvata halophila</name>
    <dbReference type="NCBI Taxonomy" id="1419723"/>
    <lineage>
        <taxon>Bacteria</taxon>
        <taxon>Pseudomonadati</taxon>
        <taxon>Pseudomonadota</taxon>
        <taxon>Alphaproteobacteria</taxon>
        <taxon>Rhodospirillales</taxon>
        <taxon>Rhodovibrionaceae</taxon>
        <taxon>Fodinicurvata</taxon>
    </lineage>
</organism>
<reference evidence="3" key="1">
    <citation type="journal article" date="2019" name="Int. J. Syst. Evol. Microbiol.">
        <title>The Global Catalogue of Microorganisms (GCM) 10K type strain sequencing project: providing services to taxonomists for standard genome sequencing and annotation.</title>
        <authorList>
            <consortium name="The Broad Institute Genomics Platform"/>
            <consortium name="The Broad Institute Genome Sequencing Center for Infectious Disease"/>
            <person name="Wu L."/>
            <person name="Ma J."/>
        </authorList>
    </citation>
    <scope>NUCLEOTIDE SEQUENCE [LARGE SCALE GENOMIC DNA]</scope>
    <source>
        <strain evidence="3">CECT 8472</strain>
    </source>
</reference>
<feature type="region of interest" description="Disordered" evidence="1">
    <location>
        <begin position="70"/>
        <end position="90"/>
    </location>
</feature>
<dbReference type="Gene3D" id="3.30.70.3090">
    <property type="entry name" value="ORF SCO4226, nickel-binding ferredoxin-like monomer"/>
    <property type="match status" value="1"/>
</dbReference>
<dbReference type="Proteomes" id="UP001595799">
    <property type="component" value="Unassembled WGS sequence"/>
</dbReference>
<dbReference type="Pfam" id="PF14026">
    <property type="entry name" value="SCO4226-like"/>
    <property type="match status" value="1"/>
</dbReference>
<dbReference type="InterPro" id="IPR042557">
    <property type="entry name" value="SCO4226"/>
</dbReference>
<gene>
    <name evidence="2" type="ORF">ACFOW6_15365</name>
</gene>
<evidence type="ECO:0000313" key="2">
    <source>
        <dbReference type="EMBL" id="MFC4352930.1"/>
    </source>
</evidence>
<comment type="caution">
    <text evidence="2">The sequence shown here is derived from an EMBL/GenBank/DDBJ whole genome shotgun (WGS) entry which is preliminary data.</text>
</comment>
<name>A0ABV8UQX4_9PROT</name>
<evidence type="ECO:0000256" key="1">
    <source>
        <dbReference type="SAM" id="MobiDB-lite"/>
    </source>
</evidence>
<keyword evidence="3" id="KW-1185">Reference proteome</keyword>
<sequence>MPEYVIEREIPGIGRASAKELKEGAEASCAALREVGPEIQWVHSYVTDDKFYCIFRAQNEDQIRAHAQKAGVPADSISPVRGMLDPTAAD</sequence>
<protein>
    <submittedName>
        <fullName evidence="2">DUF4242 domain-containing protein</fullName>
    </submittedName>
</protein>
<evidence type="ECO:0000313" key="3">
    <source>
        <dbReference type="Proteomes" id="UP001595799"/>
    </source>
</evidence>